<organism evidence="1 2">
    <name type="scientific">Intrasporangium chromatireducens Q5-1</name>
    <dbReference type="NCBI Taxonomy" id="584657"/>
    <lineage>
        <taxon>Bacteria</taxon>
        <taxon>Bacillati</taxon>
        <taxon>Actinomycetota</taxon>
        <taxon>Actinomycetes</taxon>
        <taxon>Micrococcales</taxon>
        <taxon>Intrasporangiaceae</taxon>
        <taxon>Intrasporangium</taxon>
    </lineage>
</organism>
<dbReference type="Pfam" id="PF04237">
    <property type="entry name" value="YjbR"/>
    <property type="match status" value="1"/>
</dbReference>
<name>W9GKH5_9MICO</name>
<sequence>MAHPVMFDAADPHLERVRTLCLALPGAAEKVAHGRPNFFTQKVFAIFGGSLKGEHFSPVARRALLFLPDASERDALMQDERCFVPAYVGPAGWLGLTFHDVEVGDVDWDEVAELVDMSYRNTAPARLVRELDAR</sequence>
<proteinExistence type="predicted"/>
<dbReference type="InterPro" id="IPR038056">
    <property type="entry name" value="YjbR-like_sf"/>
</dbReference>
<evidence type="ECO:0000313" key="1">
    <source>
        <dbReference type="EMBL" id="EWT04394.1"/>
    </source>
</evidence>
<dbReference type="Gene3D" id="3.90.1150.30">
    <property type="match status" value="1"/>
</dbReference>
<reference evidence="2" key="1">
    <citation type="submission" date="2013-08" db="EMBL/GenBank/DDBJ databases">
        <title>Intrasporangium oryzae NRRL B-24470.</title>
        <authorList>
            <person name="Liu H."/>
            <person name="Wang G."/>
        </authorList>
    </citation>
    <scope>NUCLEOTIDE SEQUENCE [LARGE SCALE GENOMIC DNA]</scope>
    <source>
        <strain evidence="2">Q5-1</strain>
    </source>
</reference>
<protein>
    <submittedName>
        <fullName evidence="1">Phosphoribosylglycinamide formyltransferase</fullName>
    </submittedName>
</protein>
<keyword evidence="2" id="KW-1185">Reference proteome</keyword>
<dbReference type="AlphaFoldDB" id="W9GKH5"/>
<gene>
    <name evidence="1" type="ORF">N864_13800</name>
</gene>
<dbReference type="InterPro" id="IPR058532">
    <property type="entry name" value="YjbR/MT2646/Rv2570-like"/>
</dbReference>
<dbReference type="EMBL" id="AWQS01000255">
    <property type="protein sequence ID" value="EWT04394.1"/>
    <property type="molecule type" value="Genomic_DNA"/>
</dbReference>
<dbReference type="Proteomes" id="UP000019494">
    <property type="component" value="Unassembled WGS sequence"/>
</dbReference>
<dbReference type="SUPFAM" id="SSF142906">
    <property type="entry name" value="YjbR-like"/>
    <property type="match status" value="1"/>
</dbReference>
<dbReference type="GO" id="GO:0016740">
    <property type="term" value="F:transferase activity"/>
    <property type="evidence" value="ECO:0007669"/>
    <property type="project" value="UniProtKB-KW"/>
</dbReference>
<dbReference type="OrthoDB" id="8479417at2"/>
<comment type="caution">
    <text evidence="1">The sequence shown here is derived from an EMBL/GenBank/DDBJ whole genome shotgun (WGS) entry which is preliminary data.</text>
</comment>
<dbReference type="RefSeq" id="WP_034720882.1">
    <property type="nucleotide sequence ID" value="NZ_AWQS01000255.1"/>
</dbReference>
<keyword evidence="1" id="KW-0808">Transferase</keyword>
<accession>W9GKH5</accession>
<evidence type="ECO:0000313" key="2">
    <source>
        <dbReference type="Proteomes" id="UP000019494"/>
    </source>
</evidence>